<protein>
    <recommendedName>
        <fullName evidence="6">Large ribosomal subunit protein uL6 alpha-beta domain-containing protein</fullName>
    </recommendedName>
</protein>
<dbReference type="GO" id="GO:0019843">
    <property type="term" value="F:rRNA binding"/>
    <property type="evidence" value="ECO:0007669"/>
    <property type="project" value="UniProtKB-KW"/>
</dbReference>
<dbReference type="GO" id="GO:0022625">
    <property type="term" value="C:cytosolic large ribosomal subunit"/>
    <property type="evidence" value="ECO:0007669"/>
    <property type="project" value="TreeGrafter"/>
</dbReference>
<dbReference type="SUPFAM" id="SSF56053">
    <property type="entry name" value="Ribosomal protein L6"/>
    <property type="match status" value="2"/>
</dbReference>
<dbReference type="PROSITE" id="PS01095">
    <property type="entry name" value="GH18_1"/>
    <property type="match status" value="1"/>
</dbReference>
<dbReference type="GO" id="GO:0003735">
    <property type="term" value="F:structural constituent of ribosome"/>
    <property type="evidence" value="ECO:0007669"/>
    <property type="project" value="InterPro"/>
</dbReference>
<dbReference type="EMBL" id="UINC01001714">
    <property type="protein sequence ID" value="SUZ87206.1"/>
    <property type="molecule type" value="Genomic_DNA"/>
</dbReference>
<dbReference type="InterPro" id="IPR000702">
    <property type="entry name" value="Ribosomal_uL6-like"/>
</dbReference>
<keyword evidence="3" id="KW-0694">RNA-binding</keyword>
<comment type="similarity">
    <text evidence="1">Belongs to the universal ribosomal protein uL6 family.</text>
</comment>
<dbReference type="InterPro" id="IPR019906">
    <property type="entry name" value="Ribosomal_uL6_bac-type"/>
</dbReference>
<dbReference type="InterPro" id="IPR020040">
    <property type="entry name" value="Ribosomal_uL6_a/b-dom"/>
</dbReference>
<dbReference type="PANTHER" id="PTHR11655">
    <property type="entry name" value="60S/50S RIBOSOMAL PROTEIN L6/L9"/>
    <property type="match status" value="1"/>
</dbReference>
<dbReference type="InterPro" id="IPR001579">
    <property type="entry name" value="Glyco_hydro_18_chit_AS"/>
</dbReference>
<dbReference type="Pfam" id="PF00347">
    <property type="entry name" value="Ribosomal_L6"/>
    <property type="match status" value="2"/>
</dbReference>
<evidence type="ECO:0000259" key="6">
    <source>
        <dbReference type="Pfam" id="PF00347"/>
    </source>
</evidence>
<dbReference type="InterPro" id="IPR036789">
    <property type="entry name" value="Ribosomal_uL6-like_a/b-dom_sf"/>
</dbReference>
<dbReference type="GO" id="GO:0002181">
    <property type="term" value="P:cytoplasmic translation"/>
    <property type="evidence" value="ECO:0007669"/>
    <property type="project" value="TreeGrafter"/>
</dbReference>
<name>A0A381R641_9ZZZZ</name>
<keyword evidence="2" id="KW-0699">rRNA-binding</keyword>
<dbReference type="FunFam" id="3.90.930.12:FF:000002">
    <property type="entry name" value="50S ribosomal protein L6"/>
    <property type="match status" value="1"/>
</dbReference>
<feature type="domain" description="Large ribosomal subunit protein uL6 alpha-beta" evidence="6">
    <location>
        <begin position="11"/>
        <end position="82"/>
    </location>
</feature>
<keyword evidence="4" id="KW-0689">Ribosomal protein</keyword>
<dbReference type="PRINTS" id="PR00059">
    <property type="entry name" value="RIBOSOMALL6"/>
</dbReference>
<dbReference type="InterPro" id="IPR002358">
    <property type="entry name" value="Ribosomal_uL6_CS"/>
</dbReference>
<dbReference type="GO" id="GO:0005975">
    <property type="term" value="P:carbohydrate metabolic process"/>
    <property type="evidence" value="ECO:0007669"/>
    <property type="project" value="InterPro"/>
</dbReference>
<feature type="domain" description="Large ribosomal subunit protein uL6 alpha-beta" evidence="6">
    <location>
        <begin position="91"/>
        <end position="163"/>
    </location>
</feature>
<evidence type="ECO:0000256" key="3">
    <source>
        <dbReference type="ARBA" id="ARBA00022884"/>
    </source>
</evidence>
<evidence type="ECO:0000256" key="2">
    <source>
        <dbReference type="ARBA" id="ARBA00022730"/>
    </source>
</evidence>
<dbReference type="HAMAP" id="MF_01365_B">
    <property type="entry name" value="Ribosomal_uL6_B"/>
    <property type="match status" value="1"/>
</dbReference>
<dbReference type="GO" id="GO:0004553">
    <property type="term" value="F:hydrolase activity, hydrolyzing O-glycosyl compounds"/>
    <property type="evidence" value="ECO:0007669"/>
    <property type="project" value="InterPro"/>
</dbReference>
<dbReference type="NCBIfam" id="TIGR03654">
    <property type="entry name" value="L6_bact"/>
    <property type="match status" value="1"/>
</dbReference>
<dbReference type="PROSITE" id="PS00525">
    <property type="entry name" value="RIBOSOMAL_L6_1"/>
    <property type="match status" value="1"/>
</dbReference>
<dbReference type="PANTHER" id="PTHR11655:SF14">
    <property type="entry name" value="LARGE RIBOSOMAL SUBUNIT PROTEIN UL6M"/>
    <property type="match status" value="1"/>
</dbReference>
<keyword evidence="5" id="KW-0687">Ribonucleoprotein</keyword>
<gene>
    <name evidence="7" type="ORF">METZ01_LOCUS40060</name>
</gene>
<organism evidence="7">
    <name type="scientific">marine metagenome</name>
    <dbReference type="NCBI Taxonomy" id="408172"/>
    <lineage>
        <taxon>unclassified sequences</taxon>
        <taxon>metagenomes</taxon>
        <taxon>ecological metagenomes</taxon>
    </lineage>
</organism>
<evidence type="ECO:0000313" key="7">
    <source>
        <dbReference type="EMBL" id="SUZ87206.1"/>
    </source>
</evidence>
<evidence type="ECO:0000256" key="4">
    <source>
        <dbReference type="ARBA" id="ARBA00022980"/>
    </source>
</evidence>
<dbReference type="FunFam" id="3.90.930.12:FF:000001">
    <property type="entry name" value="50S ribosomal protein L6"/>
    <property type="match status" value="1"/>
</dbReference>
<evidence type="ECO:0000256" key="1">
    <source>
        <dbReference type="ARBA" id="ARBA00009356"/>
    </source>
</evidence>
<evidence type="ECO:0000256" key="5">
    <source>
        <dbReference type="ARBA" id="ARBA00023274"/>
    </source>
</evidence>
<dbReference type="PIRSF" id="PIRSF002162">
    <property type="entry name" value="Ribosomal_L6"/>
    <property type="match status" value="1"/>
</dbReference>
<dbReference type="AlphaFoldDB" id="A0A381R641"/>
<sequence length="181" mass="20130">MSRIGKKIIEVPKDVNVSIDGVDIDIEGPKGGLEILVHKDMTVKQENGSIRIERPSDLRLHRSLHGTTRQLIANGIIGVSEGFSKELEIRGIGYQANMQGRYLVLQLGYSHDIYFEPPEGIEITANRTEVTVSGINKQLVGEVAAKIRSFRKPEPYKGKGIRYKNEYVRSKQGKTVGGLET</sequence>
<reference evidence="7" key="1">
    <citation type="submission" date="2018-05" db="EMBL/GenBank/DDBJ databases">
        <authorList>
            <person name="Lanie J.A."/>
            <person name="Ng W.-L."/>
            <person name="Kazmierczak K.M."/>
            <person name="Andrzejewski T.M."/>
            <person name="Davidsen T.M."/>
            <person name="Wayne K.J."/>
            <person name="Tettelin H."/>
            <person name="Glass J.I."/>
            <person name="Rusch D."/>
            <person name="Podicherti R."/>
            <person name="Tsui H.-C.T."/>
            <person name="Winkler M.E."/>
        </authorList>
    </citation>
    <scope>NUCLEOTIDE SEQUENCE</scope>
</reference>
<dbReference type="Gene3D" id="3.90.930.12">
    <property type="entry name" value="Ribosomal protein L6, alpha-beta domain"/>
    <property type="match status" value="2"/>
</dbReference>
<accession>A0A381R641</accession>
<proteinExistence type="inferred from homology"/>